<gene>
    <name evidence="3" type="ORF">CTA1_386</name>
</gene>
<evidence type="ECO:0000313" key="4">
    <source>
        <dbReference type="Proteomes" id="UP000310108"/>
    </source>
</evidence>
<evidence type="ECO:0000256" key="1">
    <source>
        <dbReference type="SAM" id="MobiDB-lite"/>
    </source>
</evidence>
<dbReference type="EMBL" id="PJEX01000043">
    <property type="protein sequence ID" value="TKW57382.1"/>
    <property type="molecule type" value="Genomic_DNA"/>
</dbReference>
<comment type="caution">
    <text evidence="3">The sequence shown here is derived from an EMBL/GenBank/DDBJ whole genome shotgun (WGS) entry which is preliminary data.</text>
</comment>
<dbReference type="Proteomes" id="UP000310108">
    <property type="component" value="Unassembled WGS sequence"/>
</dbReference>
<organism evidence="3 4">
    <name type="scientific">Colletotrichum tanaceti</name>
    <dbReference type="NCBI Taxonomy" id="1306861"/>
    <lineage>
        <taxon>Eukaryota</taxon>
        <taxon>Fungi</taxon>
        <taxon>Dikarya</taxon>
        <taxon>Ascomycota</taxon>
        <taxon>Pezizomycotina</taxon>
        <taxon>Sordariomycetes</taxon>
        <taxon>Hypocreomycetidae</taxon>
        <taxon>Glomerellales</taxon>
        <taxon>Glomerellaceae</taxon>
        <taxon>Colletotrichum</taxon>
        <taxon>Colletotrichum destructivum species complex</taxon>
    </lineage>
</organism>
<feature type="region of interest" description="Disordered" evidence="1">
    <location>
        <begin position="153"/>
        <end position="244"/>
    </location>
</feature>
<dbReference type="AlphaFoldDB" id="A0A4U6XNS2"/>
<evidence type="ECO:0000256" key="2">
    <source>
        <dbReference type="SAM" id="Phobius"/>
    </source>
</evidence>
<name>A0A4U6XNS2_9PEZI</name>
<feature type="compositionally biased region" description="Gly residues" evidence="1">
    <location>
        <begin position="11"/>
        <end position="22"/>
    </location>
</feature>
<feature type="transmembrane region" description="Helical" evidence="2">
    <location>
        <begin position="65"/>
        <end position="87"/>
    </location>
</feature>
<protein>
    <submittedName>
        <fullName evidence="3">Uncharacterized protein</fullName>
    </submittedName>
</protein>
<feature type="region of interest" description="Disordered" evidence="1">
    <location>
        <begin position="1"/>
        <end position="50"/>
    </location>
</feature>
<keyword evidence="2" id="KW-0472">Membrane</keyword>
<reference evidence="3 4" key="1">
    <citation type="journal article" date="2019" name="PLoS ONE">
        <title>Comparative genome analysis indicates high evolutionary potential of pathogenicity genes in Colletotrichum tanaceti.</title>
        <authorList>
            <person name="Lelwala R.V."/>
            <person name="Korhonen P.K."/>
            <person name="Young N.D."/>
            <person name="Scott J.B."/>
            <person name="Ades P.A."/>
            <person name="Gasser R.B."/>
            <person name="Taylor P.W.J."/>
        </authorList>
    </citation>
    <scope>NUCLEOTIDE SEQUENCE [LARGE SCALE GENOMIC DNA]</scope>
    <source>
        <strain evidence="3">BRIP57314</strain>
    </source>
</reference>
<sequence length="244" mass="25587">MDFILESRVPKGGGGRGGGGRSSSGKSSKSKSKTNKSKSKSKGGHIAAGGGGGGGGGGGFGVLPLWARILIIVLIVWFVLFIVSLTYHLVKELKRKKEGHRFRLGHVLGRALLVSTGLWIPVFLYKKLAAHRKNKSVTSGGESGVRGGVYAKIEDGRSDEGHNRDSWYAGAASSNNGNGNAAESKYEPMGYTPYRSQTPVPPYAPPAVSEPSPAPAATTGAAAEYYLPQPPSQTAPTQHPPQYS</sequence>
<keyword evidence="2" id="KW-1133">Transmembrane helix</keyword>
<feature type="compositionally biased region" description="Low complexity" evidence="1">
    <location>
        <begin position="169"/>
        <end position="182"/>
    </location>
</feature>
<feature type="compositionally biased region" description="Basic residues" evidence="1">
    <location>
        <begin position="28"/>
        <end position="43"/>
    </location>
</feature>
<feature type="compositionally biased region" description="Low complexity" evidence="1">
    <location>
        <begin position="206"/>
        <end position="225"/>
    </location>
</feature>
<feature type="compositionally biased region" description="Basic and acidic residues" evidence="1">
    <location>
        <begin position="153"/>
        <end position="165"/>
    </location>
</feature>
<keyword evidence="2" id="KW-0812">Transmembrane</keyword>
<feature type="compositionally biased region" description="Polar residues" evidence="1">
    <location>
        <begin position="234"/>
        <end position="244"/>
    </location>
</feature>
<proteinExistence type="predicted"/>
<dbReference type="OrthoDB" id="4851104at2759"/>
<keyword evidence="4" id="KW-1185">Reference proteome</keyword>
<accession>A0A4U6XNS2</accession>
<feature type="transmembrane region" description="Helical" evidence="2">
    <location>
        <begin position="107"/>
        <end position="125"/>
    </location>
</feature>
<evidence type="ECO:0000313" key="3">
    <source>
        <dbReference type="EMBL" id="TKW57382.1"/>
    </source>
</evidence>